<dbReference type="Proteomes" id="UP000789342">
    <property type="component" value="Unassembled WGS sequence"/>
</dbReference>
<sequence>MKLGGEALLNAKYDVNITQIGTWNFLDSRGSLHNWVKLNSLDVCGFDYSPFPPDGTLFSAKLRLCSMGGITGKNHVISLQQRFTVGYGCEAGKAE</sequence>
<name>A0A9N9F2E8_9GLOM</name>
<dbReference type="AlphaFoldDB" id="A0A9N9F2E8"/>
<evidence type="ECO:0000313" key="1">
    <source>
        <dbReference type="EMBL" id="CAG8505218.1"/>
    </source>
</evidence>
<dbReference type="EMBL" id="CAJVPV010001690">
    <property type="protein sequence ID" value="CAG8505218.1"/>
    <property type="molecule type" value="Genomic_DNA"/>
</dbReference>
<protein>
    <submittedName>
        <fullName evidence="1">9717_t:CDS:1</fullName>
    </submittedName>
</protein>
<keyword evidence="2" id="KW-1185">Reference proteome</keyword>
<reference evidence="1" key="1">
    <citation type="submission" date="2021-06" db="EMBL/GenBank/DDBJ databases">
        <authorList>
            <person name="Kallberg Y."/>
            <person name="Tangrot J."/>
            <person name="Rosling A."/>
        </authorList>
    </citation>
    <scope>NUCLEOTIDE SEQUENCE</scope>
    <source>
        <strain evidence="1">CL551</strain>
    </source>
</reference>
<accession>A0A9N9F2E8</accession>
<organism evidence="1 2">
    <name type="scientific">Acaulospora morrowiae</name>
    <dbReference type="NCBI Taxonomy" id="94023"/>
    <lineage>
        <taxon>Eukaryota</taxon>
        <taxon>Fungi</taxon>
        <taxon>Fungi incertae sedis</taxon>
        <taxon>Mucoromycota</taxon>
        <taxon>Glomeromycotina</taxon>
        <taxon>Glomeromycetes</taxon>
        <taxon>Diversisporales</taxon>
        <taxon>Acaulosporaceae</taxon>
        <taxon>Acaulospora</taxon>
    </lineage>
</organism>
<proteinExistence type="predicted"/>
<gene>
    <name evidence="1" type="ORF">AMORRO_LOCUS3451</name>
</gene>
<evidence type="ECO:0000313" key="2">
    <source>
        <dbReference type="Proteomes" id="UP000789342"/>
    </source>
</evidence>
<comment type="caution">
    <text evidence="1">The sequence shown here is derived from an EMBL/GenBank/DDBJ whole genome shotgun (WGS) entry which is preliminary data.</text>
</comment>